<dbReference type="InterPro" id="IPR005534">
    <property type="entry name" value="Curli_assmbl/transp-comp_CsgG"/>
</dbReference>
<name>A0A316KWS8_9FLAO</name>
<accession>A0A316KWS8</accession>
<dbReference type="EMBL" id="QGEG01000002">
    <property type="protein sequence ID" value="PWL38106.1"/>
    <property type="molecule type" value="Genomic_DNA"/>
</dbReference>
<organism evidence="2 3">
    <name type="scientific">Flagellimonas aquimarina</name>
    <dbReference type="NCBI Taxonomy" id="2201895"/>
    <lineage>
        <taxon>Bacteria</taxon>
        <taxon>Pseudomonadati</taxon>
        <taxon>Bacteroidota</taxon>
        <taxon>Flavobacteriia</taxon>
        <taxon>Flavobacteriales</taxon>
        <taxon>Flavobacteriaceae</taxon>
        <taxon>Flagellimonas</taxon>
    </lineage>
</organism>
<dbReference type="Pfam" id="PF03783">
    <property type="entry name" value="CsgG"/>
    <property type="match status" value="1"/>
</dbReference>
<reference evidence="2 3" key="1">
    <citation type="submission" date="2018-05" db="EMBL/GenBank/DDBJ databases">
        <title>Complete genome sequence of Flagellimonas aquimarina ECD12 isolated from seaweed Ecklonia cava.</title>
        <authorList>
            <person name="Choi S."/>
            <person name="Seong C."/>
        </authorList>
    </citation>
    <scope>NUCLEOTIDE SEQUENCE [LARGE SCALE GENOMIC DNA]</scope>
    <source>
        <strain evidence="2 3">ECD12</strain>
    </source>
</reference>
<keyword evidence="3" id="KW-1185">Reference proteome</keyword>
<protein>
    <recommendedName>
        <fullName evidence="4">Penicillin-binding protein activator LpoB</fullName>
    </recommendedName>
</protein>
<evidence type="ECO:0000256" key="1">
    <source>
        <dbReference type="SAM" id="SignalP"/>
    </source>
</evidence>
<keyword evidence="1" id="KW-0732">Signal</keyword>
<dbReference type="AlphaFoldDB" id="A0A316KWS8"/>
<gene>
    <name evidence="2" type="ORF">DKG77_07380</name>
</gene>
<evidence type="ECO:0000313" key="3">
    <source>
        <dbReference type="Proteomes" id="UP000245762"/>
    </source>
</evidence>
<comment type="caution">
    <text evidence="2">The sequence shown here is derived from an EMBL/GenBank/DDBJ whole genome shotgun (WGS) entry which is preliminary data.</text>
</comment>
<dbReference type="OrthoDB" id="1421388at2"/>
<sequence>MKIMRMKKCLIPLLFLSLFTFGQESTIGLQSIKSSNPSSDYVEAELIFQKVKEILVNSRSFKVLDRESLGIVLTEQEIQKQITSINAKVVDQGRIAGAKNIVGGKLISVEYKKALNILGKSKLEGQSLQRAIFSFSIDIIDTETSQTLETKTFKIGLTNTKSLGGLTKPEAFVSGLNSLTKNLKKFLNKFVSKSIAILSIEEEKGGAAKKILINTGEANGAKKNDKISIYELSMVTVGNTQTQREKWVADIKIDATEGEELSTAVVIKGGRELLDKFNSQAKLICKSK</sequence>
<evidence type="ECO:0000313" key="2">
    <source>
        <dbReference type="EMBL" id="PWL38106.1"/>
    </source>
</evidence>
<dbReference type="GO" id="GO:0030288">
    <property type="term" value="C:outer membrane-bounded periplasmic space"/>
    <property type="evidence" value="ECO:0007669"/>
    <property type="project" value="InterPro"/>
</dbReference>
<feature type="signal peptide" evidence="1">
    <location>
        <begin position="1"/>
        <end position="22"/>
    </location>
</feature>
<dbReference type="Proteomes" id="UP000245762">
    <property type="component" value="Unassembled WGS sequence"/>
</dbReference>
<evidence type="ECO:0008006" key="4">
    <source>
        <dbReference type="Google" id="ProtNLM"/>
    </source>
</evidence>
<feature type="chain" id="PRO_5016391858" description="Penicillin-binding protein activator LpoB" evidence="1">
    <location>
        <begin position="23"/>
        <end position="288"/>
    </location>
</feature>
<proteinExistence type="predicted"/>
<dbReference type="Gene3D" id="3.40.50.10610">
    <property type="entry name" value="ABC-type transport auxiliary lipoprotein component"/>
    <property type="match status" value="1"/>
</dbReference>